<dbReference type="InterPro" id="IPR011604">
    <property type="entry name" value="PDDEXK-like_dom_sf"/>
</dbReference>
<keyword evidence="3 15" id="KW-0547">Nucleotide-binding</keyword>
<evidence type="ECO:0000256" key="5">
    <source>
        <dbReference type="ARBA" id="ARBA00022801"/>
    </source>
</evidence>
<comment type="domain">
    <text evidence="15">The N-terminal DNA-binding domain is a ssDNA-dependent ATPase and has ATP-dependent 3'-5' helicase function. This domain interacts with RecC.</text>
</comment>
<evidence type="ECO:0000259" key="17">
    <source>
        <dbReference type="PROSITE" id="PS51198"/>
    </source>
</evidence>
<dbReference type="Pfam" id="PF00580">
    <property type="entry name" value="UvrD-helicase"/>
    <property type="match status" value="1"/>
</dbReference>
<dbReference type="GO" id="GO:0000287">
    <property type="term" value="F:magnesium ion binding"/>
    <property type="evidence" value="ECO:0007669"/>
    <property type="project" value="UniProtKB-UniRule"/>
</dbReference>
<keyword evidence="11 15" id="KW-0234">DNA repair</keyword>
<dbReference type="SUPFAM" id="SSF52540">
    <property type="entry name" value="P-loop containing nucleoside triphosphate hydrolases"/>
    <property type="match status" value="2"/>
</dbReference>
<evidence type="ECO:0000256" key="16">
    <source>
        <dbReference type="PROSITE-ProRule" id="PRU00560"/>
    </source>
</evidence>
<evidence type="ECO:0000256" key="3">
    <source>
        <dbReference type="ARBA" id="ARBA00022741"/>
    </source>
</evidence>
<evidence type="ECO:0000256" key="9">
    <source>
        <dbReference type="ARBA" id="ARBA00022842"/>
    </source>
</evidence>
<dbReference type="Proteomes" id="UP000516346">
    <property type="component" value="Chromosome"/>
</dbReference>
<dbReference type="NCBIfam" id="TIGR00609">
    <property type="entry name" value="recB"/>
    <property type="match status" value="1"/>
</dbReference>
<comment type="function">
    <text evidence="15">A helicase/nuclease that prepares dsDNA breaks (DSB) for recombinational DNA repair. Binds to DSBs and unwinds DNA via a highly rapid and processive ATP-dependent bidirectional helicase activity. Unwinds dsDNA until it encounters a Chi (crossover hotspot instigator) sequence from the 3' direction. Cuts ssDNA a few nucleotides 3' to the Chi site. The properties and activities of the enzyme are changed at Chi. The Chi-altered holoenzyme produces a long 3'-ssDNA overhang and facilitates RecA-binding to the ssDNA for homologous DNA recombination and repair. Holoenzyme degrades any linearized DNA that is unable to undergo homologous recombination. In the holoenzyme this subunit contributes ATPase, 3'-5' helicase, exonuclease activity and loads RecA onto ssDNA.</text>
</comment>
<evidence type="ECO:0000256" key="2">
    <source>
        <dbReference type="ARBA" id="ARBA00022723"/>
    </source>
</evidence>
<comment type="miscellaneous">
    <text evidence="15">In the RecBCD complex, RecB has a slow 3'-5' helicase, an exonuclease activity and loads RecA onto ssDNA, RecD has a fast 5'-3' helicase activity, while RecC stimulates the ATPase and processivity of the RecB helicase and contributes to recognition of the Chi site.</text>
</comment>
<dbReference type="HAMAP" id="MF_01485">
    <property type="entry name" value="RecB"/>
    <property type="match status" value="1"/>
</dbReference>
<dbReference type="Gene3D" id="1.10.486.10">
    <property type="entry name" value="PCRA, domain 4"/>
    <property type="match status" value="1"/>
</dbReference>
<comment type="domain">
    <text evidence="15">The C-terminal domain has nuclease activity and interacts with RecD. It interacts with RecA, facilitating its loading onto ssDNA.</text>
</comment>
<dbReference type="Pfam" id="PF13361">
    <property type="entry name" value="UvrD_C"/>
    <property type="match status" value="1"/>
</dbReference>
<keyword evidence="7 15" id="KW-0269">Exonuclease</keyword>
<dbReference type="Gene3D" id="3.40.50.300">
    <property type="entry name" value="P-loop containing nucleotide triphosphate hydrolases"/>
    <property type="match status" value="2"/>
</dbReference>
<feature type="binding site" evidence="15">
    <location>
        <position position="1077"/>
    </location>
    <ligand>
        <name>Mg(2+)</name>
        <dbReference type="ChEBI" id="CHEBI:18420"/>
    </ligand>
</feature>
<keyword evidence="9 15" id="KW-0460">Magnesium</keyword>
<evidence type="ECO:0000256" key="1">
    <source>
        <dbReference type="ARBA" id="ARBA00022722"/>
    </source>
</evidence>
<evidence type="ECO:0000313" key="18">
    <source>
        <dbReference type="EMBL" id="QNS01646.1"/>
    </source>
</evidence>
<dbReference type="SUPFAM" id="SSF52980">
    <property type="entry name" value="Restriction endonuclease-like"/>
    <property type="match status" value="1"/>
</dbReference>
<evidence type="ECO:0000256" key="11">
    <source>
        <dbReference type="ARBA" id="ARBA00023204"/>
    </source>
</evidence>
<evidence type="ECO:0000256" key="6">
    <source>
        <dbReference type="ARBA" id="ARBA00022806"/>
    </source>
</evidence>
<dbReference type="InterPro" id="IPR004586">
    <property type="entry name" value="RecB"/>
</dbReference>
<accession>A0A7H1AYU1</accession>
<dbReference type="PANTHER" id="PTHR11070">
    <property type="entry name" value="UVRD / RECB / PCRA DNA HELICASE FAMILY MEMBER"/>
    <property type="match status" value="1"/>
</dbReference>
<comment type="subunit">
    <text evidence="15">Heterotrimer of RecB, RecC and RecD. All subunits contribute to DNA-binding. Interacts with RecA.</text>
</comment>
<dbReference type="GO" id="GO:0005829">
    <property type="term" value="C:cytosol"/>
    <property type="evidence" value="ECO:0007669"/>
    <property type="project" value="TreeGrafter"/>
</dbReference>
<dbReference type="PANTHER" id="PTHR11070:SF23">
    <property type="entry name" value="RECBCD ENZYME SUBUNIT RECB"/>
    <property type="match status" value="1"/>
</dbReference>
<organism evidence="18 19">
    <name type="scientific">Buchnera aphidicola</name>
    <name type="common">Pentalonia nigronervosa</name>
    <dbReference type="NCBI Taxonomy" id="1309793"/>
    <lineage>
        <taxon>Bacteria</taxon>
        <taxon>Pseudomonadati</taxon>
        <taxon>Pseudomonadota</taxon>
        <taxon>Gammaproteobacteria</taxon>
        <taxon>Enterobacterales</taxon>
        <taxon>Erwiniaceae</taxon>
        <taxon>Buchnera</taxon>
    </lineage>
</organism>
<dbReference type="Gene3D" id="3.90.320.10">
    <property type="match status" value="1"/>
</dbReference>
<feature type="region of interest" description="Nuclease activity, interacts with RecD and RecA" evidence="15">
    <location>
        <begin position="897"/>
        <end position="1170"/>
    </location>
</feature>
<evidence type="ECO:0000256" key="14">
    <source>
        <dbReference type="ARBA" id="ARBA00048988"/>
    </source>
</evidence>
<keyword evidence="5 15" id="KW-0378">Hydrolase</keyword>
<comment type="catalytic activity">
    <reaction evidence="13 15">
        <text>Couples ATP hydrolysis with the unwinding of duplex DNA by translocating in the 3'-5' direction.</text>
        <dbReference type="EC" id="5.6.2.4"/>
    </reaction>
</comment>
<evidence type="ECO:0000256" key="4">
    <source>
        <dbReference type="ARBA" id="ARBA00022763"/>
    </source>
</evidence>
<feature type="domain" description="UvrD-like helicase ATP-binding" evidence="17">
    <location>
        <begin position="5"/>
        <end position="451"/>
    </location>
</feature>
<dbReference type="InterPro" id="IPR011335">
    <property type="entry name" value="Restrct_endonuc-II-like"/>
</dbReference>
<evidence type="ECO:0000313" key="19">
    <source>
        <dbReference type="Proteomes" id="UP000516346"/>
    </source>
</evidence>
<feature type="binding site" evidence="15">
    <location>
        <position position="953"/>
    </location>
    <ligand>
        <name>Mg(2+)</name>
        <dbReference type="ChEBI" id="CHEBI:18420"/>
    </ligand>
</feature>
<comment type="catalytic activity">
    <reaction evidence="14 15">
        <text>ATP + H2O = ADP + phosphate + H(+)</text>
        <dbReference type="Rhea" id="RHEA:13065"/>
        <dbReference type="ChEBI" id="CHEBI:15377"/>
        <dbReference type="ChEBI" id="CHEBI:15378"/>
        <dbReference type="ChEBI" id="CHEBI:30616"/>
        <dbReference type="ChEBI" id="CHEBI:43474"/>
        <dbReference type="ChEBI" id="CHEBI:456216"/>
        <dbReference type="EC" id="5.6.2.4"/>
    </reaction>
</comment>
<dbReference type="EC" id="5.6.2.4" evidence="15"/>
<evidence type="ECO:0000256" key="12">
    <source>
        <dbReference type="ARBA" id="ARBA00023235"/>
    </source>
</evidence>
<keyword evidence="12 15" id="KW-0413">Isomerase</keyword>
<keyword evidence="4 15" id="KW-0227">DNA damage</keyword>
<evidence type="ECO:0000256" key="7">
    <source>
        <dbReference type="ARBA" id="ARBA00022839"/>
    </source>
</evidence>
<comment type="cofactor">
    <cofactor evidence="15">
        <name>Mg(2+)</name>
        <dbReference type="ChEBI" id="CHEBI:18420"/>
    </cofactor>
    <text evidence="15">Binds 1 Mg(2+) ion per subunit.</text>
</comment>
<sequence length="1170" mass="138581">MYSKTKKLYKLDIFKIPTYGIHLIESSAGTGKTSTIVLLYLRLLLGIDKKIKHAKKFLVQEILVVTFTNATKEELYIRIKNSIYNLYLACLNNNNNEKNIFTMLLNEITDKNDAAGILFKAYHNIHNAAIHTIHSFCRNMLQSYSLNINYAFEEKIIENEDNLYIQATQDFWRSCFYKLPEEIAKIVFQECKNPEYLLQNIQSLLYIKSLNFTKTSMSNVTLMAHHKKNINMINNFKKLWMKNHPSIFKIVNNVQTNKKIYSKSNVSKWINNITIWANTITKNYHIPHVLKYFTKSNMEKNIKQNLSLKNLVFIKTEKILKKNMSLKNIILLNALRKIPKIILKEKQKQSLLGFDDLLNKLLKILIKNKNIQKIISNQYPIAFIDEFQDTDINQYKIFNLIYKNDKKTALFLFGDPKQAIYSFRGADIFSYLYAKDKIQNHYYLETNWRSSENMCRGINILFSSYLNPFIFKRIPFIPILPNYKNSNMNFKLHGVLQTAIRFFIPKKKEMCAEEYQIWIAKQCANEISYWLHCARTGNATIVTKSGKKKLTESDIVVLVKNKIEEKIIRNALESVNIHTIYSSHTYGVFQTNDAKELLCMLQSILDPTNKKILQQAVLTDIFQSILYENNHILNCKNPYLIAEKLYKYHKIWNKTGIFRVIESIIISNIQINKSETTHQKNINLLHIAEILQKKSILVQKKTALMRWLQKKILQKNISSSNEKIRFINKLTSIKIVTIHKSKGLEYPIVWIPFMINFHPAKLPIYHDKKNFKIFYDPEHKKKNLELADNERLAEDMRFLYVALTRSIVHCSIGITCIIKTKKIKEKNSKMYHNALEYLIKRKKYVNYDILLKKINSLSIYPIIDIKHDTINCKNYYKCTKKCFFSERRVLKKDIKYTYSITSFTQLKKENIFLTKKNNQYRKENFFIENIKQNKKKLTIHNFPEGKKSGILIHDMLKKIDFMYLKKPNWYSDFLNMYNFSINWTKTLISCINDLVNIPLNHNNIILSKLNQQEYIKELEFFIPIKNILHSQQLNNIIQSFDKISHVAPKFLFDPVTGILKGFIDLVFVWKHKYYILDYKFNWLGENNKFYSKNNIIKEIIKNRYDVQYQIYAIALHKYLKNKVKNYNYNTHFGGIFYIFLRGINKKNQDNGIFYTLPNYLLIKKLSILIS</sequence>
<proteinExistence type="inferred from homology"/>
<evidence type="ECO:0000256" key="8">
    <source>
        <dbReference type="ARBA" id="ARBA00022840"/>
    </source>
</evidence>
<keyword evidence="10 15" id="KW-0238">DNA-binding</keyword>
<protein>
    <recommendedName>
        <fullName evidence="15">RecBCD enzyme subunit RecB</fullName>
        <ecNumber evidence="15">3.1.11.5</ecNumber>
        <ecNumber evidence="15">5.6.2.4</ecNumber>
    </recommendedName>
    <alternativeName>
        <fullName evidence="15">DNA 3'-5' helicase subunit RecB</fullName>
    </alternativeName>
    <alternativeName>
        <fullName evidence="15">Exonuclease V subunit RecB</fullName>
        <shortName evidence="15">ExoV subunit RecB</shortName>
    </alternativeName>
    <alternativeName>
        <fullName evidence="15">Helicase/nuclease RecBCD subunit RecB</fullName>
    </alternativeName>
</protein>
<feature type="region of interest" description="DNA-binding and helicase activity, interacts with RecC" evidence="15">
    <location>
        <begin position="1"/>
        <end position="879"/>
    </location>
</feature>
<name>A0A7H1AYU1_9GAMM</name>
<dbReference type="GO" id="GO:0043138">
    <property type="term" value="F:3'-5' DNA helicase activity"/>
    <property type="evidence" value="ECO:0007669"/>
    <property type="project" value="UniProtKB-UniRule"/>
</dbReference>
<evidence type="ECO:0000256" key="13">
    <source>
        <dbReference type="ARBA" id="ARBA00034617"/>
    </source>
</evidence>
<dbReference type="InterPro" id="IPR014016">
    <property type="entry name" value="UvrD-like_ATP-bd"/>
</dbReference>
<dbReference type="GO" id="GO:0008854">
    <property type="term" value="F:exodeoxyribonuclease V activity"/>
    <property type="evidence" value="ECO:0007669"/>
    <property type="project" value="UniProtKB-EC"/>
</dbReference>
<dbReference type="InterPro" id="IPR000212">
    <property type="entry name" value="DNA_helicase_UvrD/REP"/>
</dbReference>
<reference evidence="18 19" key="1">
    <citation type="submission" date="2020-09" db="EMBL/GenBank/DDBJ databases">
        <title>Genome sequence of the banana aphid, Pentalonia nigronervosa Coquerel (Hemiptera: Aphididae) and its symbionts.</title>
        <authorList>
            <person name="Mathers T.C."/>
            <person name="Mugford S.T."/>
            <person name="Hogenhout S.A."/>
            <person name="Tripathi L."/>
        </authorList>
    </citation>
    <scope>NUCLEOTIDE SEQUENCE [LARGE SCALE GENOMIC DNA]</scope>
    <source>
        <strain evidence="18">Ba4</strain>
    </source>
</reference>
<dbReference type="GO" id="GO:0005524">
    <property type="term" value="F:ATP binding"/>
    <property type="evidence" value="ECO:0007669"/>
    <property type="project" value="UniProtKB-UniRule"/>
</dbReference>
<keyword evidence="2 15" id="KW-0479">Metal-binding</keyword>
<comment type="similarity">
    <text evidence="15">Belongs to the helicase family. UvrD subfamily.</text>
</comment>
<dbReference type="AlphaFoldDB" id="A0A7H1AYU1"/>
<dbReference type="Gene3D" id="1.10.3170.10">
    <property type="entry name" value="Recbcd, chain B, domain 2"/>
    <property type="match status" value="1"/>
</dbReference>
<dbReference type="PROSITE" id="PS51198">
    <property type="entry name" value="UVRD_HELICASE_ATP_BIND"/>
    <property type="match status" value="1"/>
</dbReference>
<dbReference type="GO" id="GO:0003677">
    <property type="term" value="F:DNA binding"/>
    <property type="evidence" value="ECO:0007669"/>
    <property type="project" value="UniProtKB-UniRule"/>
</dbReference>
<keyword evidence="6 15" id="KW-0347">Helicase</keyword>
<feature type="active site" description="For nuclease activity" evidence="15">
    <location>
        <position position="1077"/>
    </location>
</feature>
<evidence type="ECO:0000256" key="15">
    <source>
        <dbReference type="HAMAP-Rule" id="MF_01485"/>
    </source>
</evidence>
<evidence type="ECO:0000256" key="10">
    <source>
        <dbReference type="ARBA" id="ARBA00023125"/>
    </source>
</evidence>
<gene>
    <name evidence="15 18" type="primary">recB</name>
    <name evidence="18" type="ORF">ICW73_01445</name>
</gene>
<dbReference type="CDD" id="cd22352">
    <property type="entry name" value="RecB_C-like"/>
    <property type="match status" value="1"/>
</dbReference>
<dbReference type="EMBL" id="CP061275">
    <property type="protein sequence ID" value="QNS01646.1"/>
    <property type="molecule type" value="Genomic_DNA"/>
</dbReference>
<keyword evidence="8 15" id="KW-0067">ATP-binding</keyword>
<dbReference type="InterPro" id="IPR027417">
    <property type="entry name" value="P-loop_NTPase"/>
</dbReference>
<keyword evidence="1 15" id="KW-0540">Nuclease</keyword>
<dbReference type="EC" id="3.1.11.5" evidence="15"/>
<dbReference type="InterPro" id="IPR014017">
    <property type="entry name" value="DNA_helicase_UvrD-like_C"/>
</dbReference>
<dbReference type="GO" id="GO:0000724">
    <property type="term" value="P:double-strand break repair via homologous recombination"/>
    <property type="evidence" value="ECO:0007669"/>
    <property type="project" value="UniProtKB-UniRule"/>
</dbReference>
<feature type="binding site" evidence="15">
    <location>
        <position position="1064"/>
    </location>
    <ligand>
        <name>Mg(2+)</name>
        <dbReference type="ChEBI" id="CHEBI:18420"/>
    </ligand>
</feature>
<dbReference type="GO" id="GO:0009338">
    <property type="term" value="C:exodeoxyribonuclease V complex"/>
    <property type="evidence" value="ECO:0007669"/>
    <property type="project" value="TreeGrafter"/>
</dbReference>
<feature type="binding site" evidence="16">
    <location>
        <begin position="26"/>
        <end position="33"/>
    </location>
    <ligand>
        <name>ATP</name>
        <dbReference type="ChEBI" id="CHEBI:30616"/>
    </ligand>
</feature>
<comment type="catalytic activity">
    <reaction evidence="15">
        <text>Exonucleolytic cleavage (in the presence of ATP) in either 5'- to 3'- or 3'- to 5'-direction to yield 5'-phosphooligonucleotides.</text>
        <dbReference type="EC" id="3.1.11.5"/>
    </reaction>
</comment>